<protein>
    <submittedName>
        <fullName evidence="2">Uncharacterized protein</fullName>
    </submittedName>
</protein>
<keyword evidence="3" id="KW-1185">Reference proteome</keyword>
<feature type="region of interest" description="Disordered" evidence="1">
    <location>
        <begin position="235"/>
        <end position="254"/>
    </location>
</feature>
<gene>
    <name evidence="2" type="ORF">AGLY_011183</name>
</gene>
<proteinExistence type="predicted"/>
<dbReference type="OrthoDB" id="8192658at2759"/>
<evidence type="ECO:0000313" key="3">
    <source>
        <dbReference type="Proteomes" id="UP000475862"/>
    </source>
</evidence>
<comment type="caution">
    <text evidence="2">The sequence shown here is derived from an EMBL/GenBank/DDBJ whole genome shotgun (WGS) entry which is preliminary data.</text>
</comment>
<evidence type="ECO:0000313" key="2">
    <source>
        <dbReference type="EMBL" id="KAE9530721.1"/>
    </source>
</evidence>
<accession>A0A6G0TEV4</accession>
<name>A0A6G0TEV4_APHGL</name>
<sequence>MMTNTIMEAVEEDALFSDEELFANDANDCVVTLTSSVSYEDEYQSLLFQNRDRIISKLKNELSNVLPPPPTVTTCRLSVNDILDRWYQYEKSNSPTNKPETKELKNIDRAINWSWPEVSNVQCFDVYYNIDNKSAEMALLETKYQQRYVSNETKSLMNTGLTPQPKKERGLVIQHVKPIEQNTRLIRRKPVSKPQILAETKAKLALIENKRRILVPGKLKRENIRPLEKSYLENRNGSDRRSISHKRALFQSPEINQSRKRMCYSHNPKSVETSPLSALSICSDTSNTTPVKRWSTVSVDAQLFGDDQEDKQKSIITRTEPVKKCQRVLKFFNNSELATPKNLFNTKPNQKELSKLHKQKLLWAVSEVLKECGVDSHHKQFRPFLQQLFKVCSKQWLQKTGSEIKTSTSEAMRALVIKHKSTVLKLKSKSPKPKDNVVTSKRKSVADVKKVLFTDTTPKTDFKFEKFGSDLKTKSSTNKNKVISEGIDDFALYLDIKKLPCNKNTEDLPGRSVSSTSDYCSNLDIDSKDSEGIFAS</sequence>
<evidence type="ECO:0000256" key="1">
    <source>
        <dbReference type="SAM" id="MobiDB-lite"/>
    </source>
</evidence>
<organism evidence="2 3">
    <name type="scientific">Aphis glycines</name>
    <name type="common">Soybean aphid</name>
    <dbReference type="NCBI Taxonomy" id="307491"/>
    <lineage>
        <taxon>Eukaryota</taxon>
        <taxon>Metazoa</taxon>
        <taxon>Ecdysozoa</taxon>
        <taxon>Arthropoda</taxon>
        <taxon>Hexapoda</taxon>
        <taxon>Insecta</taxon>
        <taxon>Pterygota</taxon>
        <taxon>Neoptera</taxon>
        <taxon>Paraneoptera</taxon>
        <taxon>Hemiptera</taxon>
        <taxon>Sternorrhyncha</taxon>
        <taxon>Aphidomorpha</taxon>
        <taxon>Aphidoidea</taxon>
        <taxon>Aphididae</taxon>
        <taxon>Aphidini</taxon>
        <taxon>Aphis</taxon>
        <taxon>Aphis</taxon>
    </lineage>
</organism>
<dbReference type="AlphaFoldDB" id="A0A6G0TEV4"/>
<dbReference type="EMBL" id="VYZN01000042">
    <property type="protein sequence ID" value="KAE9530721.1"/>
    <property type="molecule type" value="Genomic_DNA"/>
</dbReference>
<dbReference type="Proteomes" id="UP000475862">
    <property type="component" value="Unassembled WGS sequence"/>
</dbReference>
<reference evidence="2 3" key="1">
    <citation type="submission" date="2019-08" db="EMBL/GenBank/DDBJ databases">
        <title>The genome of the soybean aphid Biotype 1, its phylome, world population structure and adaptation to the North American continent.</title>
        <authorList>
            <person name="Giordano R."/>
            <person name="Donthu R.K."/>
            <person name="Hernandez A.G."/>
            <person name="Wright C.L."/>
            <person name="Zimin A.V."/>
        </authorList>
    </citation>
    <scope>NUCLEOTIDE SEQUENCE [LARGE SCALE GENOMIC DNA]</scope>
    <source>
        <tissue evidence="2">Whole aphids</tissue>
    </source>
</reference>